<evidence type="ECO:0000256" key="1">
    <source>
        <dbReference type="ARBA" id="ARBA00004141"/>
    </source>
</evidence>
<evidence type="ECO:0000256" key="3">
    <source>
        <dbReference type="ARBA" id="ARBA00022692"/>
    </source>
</evidence>
<dbReference type="STRING" id="575540.Isop_3574"/>
<evidence type="ECO:0000256" key="5">
    <source>
        <dbReference type="ARBA" id="ARBA00023136"/>
    </source>
</evidence>
<dbReference type="OrthoDB" id="9776210at2"/>
<accession>E8QXU4</accession>
<dbReference type="SUPFAM" id="SSF103481">
    <property type="entry name" value="Multidrug resistance efflux transporter EmrE"/>
    <property type="match status" value="2"/>
</dbReference>
<comment type="subcellular location">
    <subcellularLocation>
        <location evidence="1">Membrane</location>
        <topology evidence="1">Multi-pass membrane protein</topology>
    </subcellularLocation>
</comment>
<dbReference type="PANTHER" id="PTHR32322">
    <property type="entry name" value="INNER MEMBRANE TRANSPORTER"/>
    <property type="match status" value="1"/>
</dbReference>
<keyword evidence="9" id="KW-1185">Reference proteome</keyword>
<name>E8QXU4_ISOPI</name>
<feature type="transmembrane region" description="Helical" evidence="6">
    <location>
        <begin position="109"/>
        <end position="127"/>
    </location>
</feature>
<dbReference type="FunCoup" id="E8QXU4">
    <property type="interactions" value="80"/>
</dbReference>
<keyword evidence="4 6" id="KW-1133">Transmembrane helix</keyword>
<evidence type="ECO:0000256" key="2">
    <source>
        <dbReference type="ARBA" id="ARBA00007362"/>
    </source>
</evidence>
<dbReference type="HOGENOM" id="CLU_033863_12_1_0"/>
<feature type="domain" description="EamA" evidence="7">
    <location>
        <begin position="18"/>
        <end position="149"/>
    </location>
</feature>
<proteinExistence type="inferred from homology"/>
<reference evidence="8 9" key="2">
    <citation type="journal article" date="2011" name="Stand. Genomic Sci.">
        <title>Complete genome sequence of Isosphaera pallida type strain (IS1B).</title>
        <authorList>
            <consortium name="US DOE Joint Genome Institute (JGI-PGF)"/>
            <person name="Goker M."/>
            <person name="Cleland D."/>
            <person name="Saunders E."/>
            <person name="Lapidus A."/>
            <person name="Nolan M."/>
            <person name="Lucas S."/>
            <person name="Hammon N."/>
            <person name="Deshpande S."/>
            <person name="Cheng J.F."/>
            <person name="Tapia R."/>
            <person name="Han C."/>
            <person name="Goodwin L."/>
            <person name="Pitluck S."/>
            <person name="Liolios K."/>
            <person name="Pagani I."/>
            <person name="Ivanova N."/>
            <person name="Mavromatis K."/>
            <person name="Pati A."/>
            <person name="Chen A."/>
            <person name="Palaniappan K."/>
            <person name="Land M."/>
            <person name="Hauser L."/>
            <person name="Chang Y.J."/>
            <person name="Jeffries C.D."/>
            <person name="Detter J.C."/>
            <person name="Beck B."/>
            <person name="Woyke T."/>
            <person name="Bristow J."/>
            <person name="Eisen J.A."/>
            <person name="Markowitz V."/>
            <person name="Hugenholtz P."/>
            <person name="Kyrpides N.C."/>
            <person name="Klenk H.P."/>
        </authorList>
    </citation>
    <scope>NUCLEOTIDE SEQUENCE [LARGE SCALE GENOMIC DNA]</scope>
    <source>
        <strain evidence="9">ATCC 43644 / DSM 9630 / IS1B</strain>
    </source>
</reference>
<feature type="transmembrane region" description="Helical" evidence="6">
    <location>
        <begin position="252"/>
        <end position="271"/>
    </location>
</feature>
<evidence type="ECO:0000256" key="6">
    <source>
        <dbReference type="SAM" id="Phobius"/>
    </source>
</evidence>
<dbReference type="GO" id="GO:0016020">
    <property type="term" value="C:membrane"/>
    <property type="evidence" value="ECO:0007669"/>
    <property type="project" value="UniProtKB-SubCell"/>
</dbReference>
<feature type="domain" description="EamA" evidence="7">
    <location>
        <begin position="161"/>
        <end position="295"/>
    </location>
</feature>
<dbReference type="AlphaFoldDB" id="E8QXU4"/>
<evidence type="ECO:0000259" key="7">
    <source>
        <dbReference type="Pfam" id="PF00892"/>
    </source>
</evidence>
<evidence type="ECO:0000313" key="8">
    <source>
        <dbReference type="EMBL" id="ADV64131.1"/>
    </source>
</evidence>
<dbReference type="InParanoid" id="E8QXU4"/>
<gene>
    <name evidence="8" type="ordered locus">Isop_3574</name>
</gene>
<dbReference type="Proteomes" id="UP000008631">
    <property type="component" value="Chromosome"/>
</dbReference>
<dbReference type="EMBL" id="CP002353">
    <property type="protein sequence ID" value="ADV64131.1"/>
    <property type="molecule type" value="Genomic_DNA"/>
</dbReference>
<dbReference type="Pfam" id="PF00892">
    <property type="entry name" value="EamA"/>
    <property type="match status" value="2"/>
</dbReference>
<feature type="transmembrane region" description="Helical" evidence="6">
    <location>
        <begin position="76"/>
        <end position="97"/>
    </location>
</feature>
<dbReference type="InterPro" id="IPR000620">
    <property type="entry name" value="EamA_dom"/>
</dbReference>
<feature type="transmembrane region" description="Helical" evidence="6">
    <location>
        <begin position="277"/>
        <end position="296"/>
    </location>
</feature>
<protein>
    <recommendedName>
        <fullName evidence="7">EamA domain-containing protein</fullName>
    </recommendedName>
</protein>
<evidence type="ECO:0000256" key="4">
    <source>
        <dbReference type="ARBA" id="ARBA00022989"/>
    </source>
</evidence>
<keyword evidence="3 6" id="KW-0812">Transmembrane</keyword>
<dbReference type="PANTHER" id="PTHR32322:SF2">
    <property type="entry name" value="EAMA DOMAIN-CONTAINING PROTEIN"/>
    <property type="match status" value="1"/>
</dbReference>
<feature type="transmembrane region" description="Helical" evidence="6">
    <location>
        <begin position="223"/>
        <end position="245"/>
    </location>
</feature>
<dbReference type="KEGG" id="ipa:Isop_3574"/>
<dbReference type="eggNOG" id="COG0697">
    <property type="taxonomic scope" value="Bacteria"/>
</dbReference>
<dbReference type="InterPro" id="IPR050638">
    <property type="entry name" value="AA-Vitamin_Transporters"/>
</dbReference>
<organism evidence="8 9">
    <name type="scientific">Isosphaera pallida (strain ATCC 43644 / DSM 9630 / IS1B)</name>
    <dbReference type="NCBI Taxonomy" id="575540"/>
    <lineage>
        <taxon>Bacteria</taxon>
        <taxon>Pseudomonadati</taxon>
        <taxon>Planctomycetota</taxon>
        <taxon>Planctomycetia</taxon>
        <taxon>Isosphaerales</taxon>
        <taxon>Isosphaeraceae</taxon>
        <taxon>Isosphaera</taxon>
    </lineage>
</organism>
<feature type="transmembrane region" description="Helical" evidence="6">
    <location>
        <begin position="43"/>
        <end position="64"/>
    </location>
</feature>
<feature type="transmembrane region" description="Helical" evidence="6">
    <location>
        <begin position="191"/>
        <end position="211"/>
    </location>
</feature>
<dbReference type="InterPro" id="IPR037185">
    <property type="entry name" value="EmrE-like"/>
</dbReference>
<evidence type="ECO:0000313" key="9">
    <source>
        <dbReference type="Proteomes" id="UP000008631"/>
    </source>
</evidence>
<keyword evidence="5 6" id="KW-0472">Membrane</keyword>
<sequence length="313" mass="32945">MEIGPSPASRSKPLDAAGLGAAVLCCAIWGGNAVAVKFTVPDVPPLACAGWRFLLALPILVAVCRWTGRPLAVPRAAWGVMAIHVALTIVQIGSFNWGTALGQAGRSSVFINVHPLVVAPLAWLWLGERMTGRGLAGLIAAALGVAVLVSEPILRGGGSLTGDLIVLASGIVFGCQTVFQKKTFHRIPAPTMLLWQTIGAMPFFLALSWLIDGTVVERYSHQAMLGILYQGIMVSGFCFTVWMILLNRHPAGQLATLAFLTPLFGITFGCLARGEPFTWPLGLGAALVGLGIHLTASGSASARRGASWEDRSN</sequence>
<dbReference type="RefSeq" id="WP_013566419.1">
    <property type="nucleotide sequence ID" value="NC_014962.1"/>
</dbReference>
<feature type="transmembrane region" description="Helical" evidence="6">
    <location>
        <begin position="134"/>
        <end position="154"/>
    </location>
</feature>
<comment type="similarity">
    <text evidence="2">Belongs to the EamA transporter family.</text>
</comment>
<reference key="1">
    <citation type="submission" date="2010-11" db="EMBL/GenBank/DDBJ databases">
        <title>The complete sequence of chromosome of Isophaera pallida ATCC 43644.</title>
        <authorList>
            <consortium name="US DOE Joint Genome Institute (JGI-PGF)"/>
            <person name="Lucas S."/>
            <person name="Copeland A."/>
            <person name="Lapidus A."/>
            <person name="Bruce D."/>
            <person name="Goodwin L."/>
            <person name="Pitluck S."/>
            <person name="Kyrpides N."/>
            <person name="Mavromatis K."/>
            <person name="Pagani I."/>
            <person name="Ivanova N."/>
            <person name="Saunders E."/>
            <person name="Brettin T."/>
            <person name="Detter J.C."/>
            <person name="Han C."/>
            <person name="Tapia R."/>
            <person name="Land M."/>
            <person name="Hauser L."/>
            <person name="Markowitz V."/>
            <person name="Cheng J.-F."/>
            <person name="Hugenholtz P."/>
            <person name="Woyke T."/>
            <person name="Wu D."/>
            <person name="Eisen J.A."/>
        </authorList>
    </citation>
    <scope>NUCLEOTIDE SEQUENCE</scope>
    <source>
        <strain>ATCC 43644</strain>
    </source>
</reference>